<dbReference type="InterPro" id="IPR018247">
    <property type="entry name" value="EF_Hand_1_Ca_BS"/>
</dbReference>
<sequence length="832" mass="94296">MLRKLRPLEKRLSTVFSLKSKRIQRSIKSFKSGHSRQDENQQVPTIIPDDTSTQEAPLSIRNVDGASSIQEEPEGFPRNSLCEHQNELSMDSLARRYHRALNDNDPSTSNVTGTTQEDNPLMTAAIGSSSSSSETDFDWNQTDESELDESERQARDQRKWRELQGRQEHQHIVPHAKRLRKFYYFLMKLSSPVRTTVIGILGTSISITPAILVWLRFTDLSLRSHILAWSIWLSVSFAASCATAMIVDILPSVVINLVDLSYGSRLESLNTQVELWMNVRYWTKLVLGFASYWVTLSVMFSRIFRLREDPHLDYFHWVKKVTAGSFTAGLVLLFEKILLQVIQLNFHRTGLKVRLEENEQALGALDQLADANTVTNSSKKRNSKFPISKGNSQRTKKSIRTPPTKDSTIVDVPLTPKDSNINHSSGGKHKTEKRRTSTNILMFADQLTSALNSVLKKGNGTAEGMLSSTQSARKLAKKLFEGLDKEQTGAITLDEFEPCFKTVNDAVMAFKLFDRDGNGDIDRKEMRNAVVKIYKERRALAIGLKDMSSAVSKLDAVLISAACLLTIFVWFFILNPKATSLQLAPMATIILGFSFIFGNAAKNLFESMLFIFSIHPYDVGDLVFIEGIYMFVMEFGLFSTTFQQVDGKVVVAPNSQLIGKKHITNIRRSGPMWETTTVMVGFDTPLETLHEFRARLRQWVIDNPREWKGGLDVNIDFIHNQNLIQLLVAMEHISNWQDWDARWERRTSFMKAMKRIMDSLNITYKLPPQPISFLPGKSGRHNLHSGQEESLSRPRHPTGGTASLFSRRTASHTSNPLRSSQNGFSLTSHRLW</sequence>
<dbReference type="PROSITE" id="PS50222">
    <property type="entry name" value="EF_HAND_2"/>
    <property type="match status" value="1"/>
</dbReference>
<evidence type="ECO:0000256" key="7">
    <source>
        <dbReference type="SAM" id="Phobius"/>
    </source>
</evidence>
<dbReference type="Pfam" id="PF13405">
    <property type="entry name" value="EF-hand_6"/>
    <property type="match status" value="1"/>
</dbReference>
<feature type="transmembrane region" description="Helical" evidence="7">
    <location>
        <begin position="554"/>
        <end position="574"/>
    </location>
</feature>
<keyword evidence="10" id="KW-1185">Reference proteome</keyword>
<dbReference type="Gene3D" id="2.30.30.60">
    <property type="match status" value="1"/>
</dbReference>
<feature type="region of interest" description="Disordered" evidence="6">
    <location>
        <begin position="101"/>
        <end position="167"/>
    </location>
</feature>
<dbReference type="GO" id="GO:0005262">
    <property type="term" value="F:calcium channel activity"/>
    <property type="evidence" value="ECO:0007669"/>
    <property type="project" value="TreeGrafter"/>
</dbReference>
<evidence type="ECO:0000256" key="2">
    <source>
        <dbReference type="ARBA" id="ARBA00022692"/>
    </source>
</evidence>
<evidence type="ECO:0000259" key="8">
    <source>
        <dbReference type="PROSITE" id="PS50222"/>
    </source>
</evidence>
<dbReference type="GO" id="GO:0005509">
    <property type="term" value="F:calcium ion binding"/>
    <property type="evidence" value="ECO:0007669"/>
    <property type="project" value="InterPro"/>
</dbReference>
<keyword evidence="3" id="KW-0106">Calcium</keyword>
<keyword evidence="2 7" id="KW-0812">Transmembrane</keyword>
<evidence type="ECO:0000256" key="4">
    <source>
        <dbReference type="ARBA" id="ARBA00022989"/>
    </source>
</evidence>
<comment type="caution">
    <text evidence="9">The sequence shown here is derived from an EMBL/GenBank/DDBJ whole genome shotgun (WGS) entry which is preliminary data.</text>
</comment>
<evidence type="ECO:0000256" key="1">
    <source>
        <dbReference type="ARBA" id="ARBA00004370"/>
    </source>
</evidence>
<reference evidence="9 10" key="1">
    <citation type="submission" date="2019-05" db="EMBL/GenBank/DDBJ databases">
        <title>Emergence of the Ug99 lineage of the wheat stem rust pathogen through somatic hybridization.</title>
        <authorList>
            <person name="Li F."/>
            <person name="Upadhyaya N.M."/>
            <person name="Sperschneider J."/>
            <person name="Matny O."/>
            <person name="Nguyen-Phuc H."/>
            <person name="Mago R."/>
            <person name="Raley C."/>
            <person name="Miller M.E."/>
            <person name="Silverstein K.A.T."/>
            <person name="Henningsen E."/>
            <person name="Hirsch C.D."/>
            <person name="Visser B."/>
            <person name="Pretorius Z.A."/>
            <person name="Steffenson B.J."/>
            <person name="Schwessinger B."/>
            <person name="Dodds P.N."/>
            <person name="Figueroa M."/>
        </authorList>
    </citation>
    <scope>NUCLEOTIDE SEQUENCE [LARGE SCALE GENOMIC DNA]</scope>
    <source>
        <strain evidence="9">21-0</strain>
    </source>
</reference>
<feature type="transmembrane region" description="Helical" evidence="7">
    <location>
        <begin position="285"/>
        <end position="304"/>
    </location>
</feature>
<dbReference type="AlphaFoldDB" id="A0A5B0MKW3"/>
<comment type="subcellular location">
    <subcellularLocation>
        <location evidence="1">Membrane</location>
    </subcellularLocation>
</comment>
<gene>
    <name evidence="9" type="ORF">PGT21_005055</name>
</gene>
<proteinExistence type="predicted"/>
<dbReference type="SMART" id="SM00054">
    <property type="entry name" value="EFh"/>
    <property type="match status" value="2"/>
</dbReference>
<feature type="transmembrane region" description="Helical" evidence="7">
    <location>
        <begin position="229"/>
        <end position="258"/>
    </location>
</feature>
<feature type="compositionally biased region" description="Polar residues" evidence="6">
    <location>
        <begin position="800"/>
        <end position="832"/>
    </location>
</feature>
<dbReference type="Gene3D" id="1.10.238.10">
    <property type="entry name" value="EF-hand"/>
    <property type="match status" value="1"/>
</dbReference>
<accession>A0A5B0MKW3</accession>
<dbReference type="FunFam" id="2.30.30.60:FF:000006">
    <property type="entry name" value="Predicted mechanosensitive ion channel"/>
    <property type="match status" value="1"/>
</dbReference>
<dbReference type="SUPFAM" id="SSF47473">
    <property type="entry name" value="EF-hand"/>
    <property type="match status" value="1"/>
</dbReference>
<keyword evidence="5 7" id="KW-0472">Membrane</keyword>
<dbReference type="PANTHER" id="PTHR31323:SF11">
    <property type="entry name" value="EF-HAND DOMAIN-CONTAINING PROTEIN"/>
    <property type="match status" value="1"/>
</dbReference>
<dbReference type="Proteomes" id="UP000324748">
    <property type="component" value="Unassembled WGS sequence"/>
</dbReference>
<evidence type="ECO:0000256" key="6">
    <source>
        <dbReference type="SAM" id="MobiDB-lite"/>
    </source>
</evidence>
<dbReference type="GO" id="GO:0006874">
    <property type="term" value="P:intracellular calcium ion homeostasis"/>
    <property type="evidence" value="ECO:0007669"/>
    <property type="project" value="TreeGrafter"/>
</dbReference>
<feature type="compositionally biased region" description="Acidic residues" evidence="6">
    <location>
        <begin position="135"/>
        <end position="149"/>
    </location>
</feature>
<feature type="region of interest" description="Disordered" evidence="6">
    <location>
        <begin position="775"/>
        <end position="832"/>
    </location>
</feature>
<feature type="domain" description="EF-hand" evidence="8">
    <location>
        <begin position="501"/>
        <end position="536"/>
    </location>
</feature>
<feature type="compositionally biased region" description="Polar residues" evidence="6">
    <location>
        <begin position="104"/>
        <end position="118"/>
    </location>
</feature>
<dbReference type="SUPFAM" id="SSF50182">
    <property type="entry name" value="Sm-like ribonucleoproteins"/>
    <property type="match status" value="1"/>
</dbReference>
<dbReference type="EMBL" id="VSWC01000144">
    <property type="protein sequence ID" value="KAA1077371.1"/>
    <property type="molecule type" value="Genomic_DNA"/>
</dbReference>
<dbReference type="InterPro" id="IPR011992">
    <property type="entry name" value="EF-hand-dom_pair"/>
</dbReference>
<name>A0A5B0MKW3_PUCGR</name>
<keyword evidence="4 7" id="KW-1133">Transmembrane helix</keyword>
<dbReference type="InterPro" id="IPR002048">
    <property type="entry name" value="EF_hand_dom"/>
</dbReference>
<dbReference type="OrthoDB" id="544685at2759"/>
<dbReference type="InterPro" id="IPR023408">
    <property type="entry name" value="MscS_beta-dom_sf"/>
</dbReference>
<feature type="transmembrane region" description="Helical" evidence="7">
    <location>
        <begin position="197"/>
        <end position="217"/>
    </location>
</feature>
<protein>
    <recommendedName>
        <fullName evidence="8">EF-hand domain-containing protein</fullName>
    </recommendedName>
</protein>
<evidence type="ECO:0000313" key="10">
    <source>
        <dbReference type="Proteomes" id="UP000324748"/>
    </source>
</evidence>
<feature type="compositionally biased region" description="Basic and acidic residues" evidence="6">
    <location>
        <begin position="150"/>
        <end position="167"/>
    </location>
</feature>
<evidence type="ECO:0000256" key="5">
    <source>
        <dbReference type="ARBA" id="ARBA00023136"/>
    </source>
</evidence>
<feature type="transmembrane region" description="Helical" evidence="7">
    <location>
        <begin position="580"/>
        <end position="601"/>
    </location>
</feature>
<dbReference type="InterPro" id="IPR006685">
    <property type="entry name" value="MscS_channel_2nd"/>
</dbReference>
<dbReference type="Pfam" id="PF00924">
    <property type="entry name" value="MS_channel_2nd"/>
    <property type="match status" value="1"/>
</dbReference>
<dbReference type="PROSITE" id="PS00018">
    <property type="entry name" value="EF_HAND_1"/>
    <property type="match status" value="1"/>
</dbReference>
<dbReference type="InterPro" id="IPR010920">
    <property type="entry name" value="LSM_dom_sf"/>
</dbReference>
<dbReference type="GO" id="GO:0016020">
    <property type="term" value="C:membrane"/>
    <property type="evidence" value="ECO:0007669"/>
    <property type="project" value="UniProtKB-SubCell"/>
</dbReference>
<evidence type="ECO:0000256" key="3">
    <source>
        <dbReference type="ARBA" id="ARBA00022837"/>
    </source>
</evidence>
<dbReference type="PANTHER" id="PTHR31323">
    <property type="entry name" value="MECHANOSENSITIVE ION CHANNEL PROTEIN MSY2"/>
    <property type="match status" value="1"/>
</dbReference>
<evidence type="ECO:0000313" key="9">
    <source>
        <dbReference type="EMBL" id="KAA1077371.1"/>
    </source>
</evidence>
<organism evidence="9 10">
    <name type="scientific">Puccinia graminis f. sp. tritici</name>
    <dbReference type="NCBI Taxonomy" id="56615"/>
    <lineage>
        <taxon>Eukaryota</taxon>
        <taxon>Fungi</taxon>
        <taxon>Dikarya</taxon>
        <taxon>Basidiomycota</taxon>
        <taxon>Pucciniomycotina</taxon>
        <taxon>Pucciniomycetes</taxon>
        <taxon>Pucciniales</taxon>
        <taxon>Pucciniaceae</taxon>
        <taxon>Puccinia</taxon>
    </lineage>
</organism>
<dbReference type="Pfam" id="PF25886">
    <property type="entry name" value="Msy1"/>
    <property type="match status" value="1"/>
</dbReference>
<dbReference type="InterPro" id="IPR058650">
    <property type="entry name" value="Msy1/2-like"/>
</dbReference>
<feature type="region of interest" description="Disordered" evidence="6">
    <location>
        <begin position="373"/>
        <end position="435"/>
    </location>
</feature>